<sequence>MGGQKTPIIELATNRIPASCNQVFLADNHTPRPKAIPSSECTTAKDTQSDLTGEPIAESSLTVWEAELYPSYLMSHRIFITT</sequence>
<comment type="caution">
    <text evidence="2">The sequence shown here is derived from an EMBL/GenBank/DDBJ whole genome shotgun (WGS) entry which is preliminary data.</text>
</comment>
<dbReference type="STRING" id="1349421.OI18_19925"/>
<evidence type="ECO:0000313" key="2">
    <source>
        <dbReference type="EMBL" id="KIC93020.1"/>
    </source>
</evidence>
<accession>A0A0C1IFW3</accession>
<dbReference type="EMBL" id="JSVC01000024">
    <property type="protein sequence ID" value="KIC93020.1"/>
    <property type="molecule type" value="Genomic_DNA"/>
</dbReference>
<dbReference type="AlphaFoldDB" id="A0A0C1IFW3"/>
<gene>
    <name evidence="2" type="ORF">OI18_19925</name>
</gene>
<organism evidence="2 3">
    <name type="scientific">Flavihumibacter solisilvae</name>
    <dbReference type="NCBI Taxonomy" id="1349421"/>
    <lineage>
        <taxon>Bacteria</taxon>
        <taxon>Pseudomonadati</taxon>
        <taxon>Bacteroidota</taxon>
        <taxon>Chitinophagia</taxon>
        <taxon>Chitinophagales</taxon>
        <taxon>Chitinophagaceae</taxon>
        <taxon>Flavihumibacter</taxon>
    </lineage>
</organism>
<keyword evidence="3" id="KW-1185">Reference proteome</keyword>
<proteinExistence type="predicted"/>
<reference evidence="2 3" key="1">
    <citation type="submission" date="2014-11" db="EMBL/GenBank/DDBJ databases">
        <title>Genome sequence of Flavihumibacter solisilvae 3-3.</title>
        <authorList>
            <person name="Zhou G."/>
            <person name="Li M."/>
            <person name="Wang G."/>
        </authorList>
    </citation>
    <scope>NUCLEOTIDE SEQUENCE [LARGE SCALE GENOMIC DNA]</scope>
    <source>
        <strain evidence="2 3">3-3</strain>
    </source>
</reference>
<dbReference type="Proteomes" id="UP000031408">
    <property type="component" value="Unassembled WGS sequence"/>
</dbReference>
<feature type="compositionally biased region" description="Polar residues" evidence="1">
    <location>
        <begin position="39"/>
        <end position="51"/>
    </location>
</feature>
<name>A0A0C1IFW3_9BACT</name>
<protein>
    <submittedName>
        <fullName evidence="2">Uncharacterized protein</fullName>
    </submittedName>
</protein>
<evidence type="ECO:0000256" key="1">
    <source>
        <dbReference type="SAM" id="MobiDB-lite"/>
    </source>
</evidence>
<feature type="region of interest" description="Disordered" evidence="1">
    <location>
        <begin position="31"/>
        <end position="52"/>
    </location>
</feature>
<evidence type="ECO:0000313" key="3">
    <source>
        <dbReference type="Proteomes" id="UP000031408"/>
    </source>
</evidence>